<name>A0A401XII2_9FLAO</name>
<dbReference type="SUPFAM" id="SSF52317">
    <property type="entry name" value="Class I glutamine amidotransferase-like"/>
    <property type="match status" value="1"/>
</dbReference>
<comment type="similarity">
    <text evidence="1">Belongs to the peptidase S66 family.</text>
</comment>
<dbReference type="InterPro" id="IPR040449">
    <property type="entry name" value="Peptidase_S66_N"/>
</dbReference>
<dbReference type="GO" id="GO:0008236">
    <property type="term" value="F:serine-type peptidase activity"/>
    <property type="evidence" value="ECO:0007669"/>
    <property type="project" value="UniProtKB-KW"/>
</dbReference>
<dbReference type="Pfam" id="PF02016">
    <property type="entry name" value="Peptidase_S66"/>
    <property type="match status" value="1"/>
</dbReference>
<gene>
    <name evidence="9" type="ORF">JCM31826_02850</name>
</gene>
<dbReference type="Gene3D" id="3.50.30.60">
    <property type="entry name" value="LD-carboxypeptidase A C-terminal domain-like"/>
    <property type="match status" value="1"/>
</dbReference>
<dbReference type="InterPro" id="IPR040921">
    <property type="entry name" value="Peptidase_S66C"/>
</dbReference>
<keyword evidence="2" id="KW-0121">Carboxypeptidase</keyword>
<proteinExistence type="inferred from homology"/>
<dbReference type="RefSeq" id="WP_124396873.1">
    <property type="nucleotide sequence ID" value="NZ_BHZE01000002.1"/>
</dbReference>
<keyword evidence="10" id="KW-1185">Reference proteome</keyword>
<keyword evidence="5" id="KW-0720">Serine protease</keyword>
<dbReference type="InterPro" id="IPR003507">
    <property type="entry name" value="S66_fam"/>
</dbReference>
<dbReference type="GO" id="GO:0006508">
    <property type="term" value="P:proteolysis"/>
    <property type="evidence" value="ECO:0007669"/>
    <property type="project" value="UniProtKB-KW"/>
</dbReference>
<dbReference type="InterPro" id="IPR029062">
    <property type="entry name" value="Class_I_gatase-like"/>
</dbReference>
<feature type="active site" description="Charge relay system" evidence="6">
    <location>
        <position position="269"/>
    </location>
</feature>
<dbReference type="CDD" id="cd07025">
    <property type="entry name" value="Peptidase_S66"/>
    <property type="match status" value="1"/>
</dbReference>
<sequence length="299" mass="33148">MFHPPLLRSGDTIYITAPARAFPIDEVQYAIHTIEKFGFKAIVGNTIGASYHQWSATDSKRAADVQTALNNPEVKALFMARGGYGCVRIIDEVDFSPLQKHPKWMVGFSDVTVFHAHLWSNFRLASLHAPMIINFKENTEESIQSIFHQLTTGVGSLNGAEGLPGYARGPLVGGNLSVLYSLLGSRSFPDLQGVILMLEDLDEYLYHIDRMLFALKRAGVLEGLAGLVIGSFTKMHDNQVPFGYTVREIFLHHFANRGIPLAFGANIGHHTDQRAFIHGADAVLEVDSTGNWQLQWQLT</sequence>
<dbReference type="GO" id="GO:0004180">
    <property type="term" value="F:carboxypeptidase activity"/>
    <property type="evidence" value="ECO:0007669"/>
    <property type="project" value="UniProtKB-KW"/>
</dbReference>
<dbReference type="PIRSF" id="PIRSF028757">
    <property type="entry name" value="LD-carboxypeptidase"/>
    <property type="match status" value="1"/>
</dbReference>
<dbReference type="PANTHER" id="PTHR30237">
    <property type="entry name" value="MURAMOYLTETRAPEPTIDE CARBOXYPEPTIDASE"/>
    <property type="match status" value="1"/>
</dbReference>
<dbReference type="SUPFAM" id="SSF141986">
    <property type="entry name" value="LD-carboxypeptidase A C-terminal domain-like"/>
    <property type="match status" value="1"/>
</dbReference>
<evidence type="ECO:0000256" key="2">
    <source>
        <dbReference type="ARBA" id="ARBA00022645"/>
    </source>
</evidence>
<evidence type="ECO:0000313" key="9">
    <source>
        <dbReference type="EMBL" id="GCD76803.1"/>
    </source>
</evidence>
<feature type="active site" description="Charge relay system" evidence="6">
    <location>
        <position position="199"/>
    </location>
</feature>
<keyword evidence="4" id="KW-0378">Hydrolase</keyword>
<evidence type="ECO:0000259" key="7">
    <source>
        <dbReference type="Pfam" id="PF02016"/>
    </source>
</evidence>
<protein>
    <submittedName>
        <fullName evidence="9">Peptidase S66</fullName>
    </submittedName>
</protein>
<dbReference type="OrthoDB" id="9807329at2"/>
<dbReference type="InterPro" id="IPR027478">
    <property type="entry name" value="LdcA_N"/>
</dbReference>
<accession>A0A401XII2</accession>
<dbReference type="InterPro" id="IPR027461">
    <property type="entry name" value="Carboxypeptidase_A_C_sf"/>
</dbReference>
<feature type="domain" description="LD-carboxypeptidase C-terminal" evidence="8">
    <location>
        <begin position="168"/>
        <end position="283"/>
    </location>
</feature>
<evidence type="ECO:0000259" key="8">
    <source>
        <dbReference type="Pfam" id="PF17676"/>
    </source>
</evidence>
<keyword evidence="3" id="KW-0645">Protease</keyword>
<feature type="domain" description="LD-carboxypeptidase N-terminal" evidence="7">
    <location>
        <begin position="13"/>
        <end position="129"/>
    </location>
</feature>
<dbReference type="EMBL" id="BHZE01000002">
    <property type="protein sequence ID" value="GCD76803.1"/>
    <property type="molecule type" value="Genomic_DNA"/>
</dbReference>
<organism evidence="9 10">
    <name type="scientific">Thermaurantimonas aggregans</name>
    <dbReference type="NCBI Taxonomy" id="2173829"/>
    <lineage>
        <taxon>Bacteria</taxon>
        <taxon>Pseudomonadati</taxon>
        <taxon>Bacteroidota</taxon>
        <taxon>Flavobacteriia</taxon>
        <taxon>Flavobacteriales</taxon>
        <taxon>Schleiferiaceae</taxon>
        <taxon>Thermaurantimonas</taxon>
    </lineage>
</organism>
<dbReference type="Pfam" id="PF17676">
    <property type="entry name" value="Peptidase_S66C"/>
    <property type="match status" value="1"/>
</dbReference>
<evidence type="ECO:0000256" key="5">
    <source>
        <dbReference type="ARBA" id="ARBA00022825"/>
    </source>
</evidence>
<evidence type="ECO:0000256" key="6">
    <source>
        <dbReference type="PIRSR" id="PIRSR028757-1"/>
    </source>
</evidence>
<dbReference type="Gene3D" id="3.40.50.10740">
    <property type="entry name" value="Class I glutamine amidotransferase-like"/>
    <property type="match status" value="1"/>
</dbReference>
<comment type="caution">
    <text evidence="9">The sequence shown here is derived from an EMBL/GenBank/DDBJ whole genome shotgun (WGS) entry which is preliminary data.</text>
</comment>
<feature type="active site" description="Nucleophile" evidence="6">
    <location>
        <position position="109"/>
    </location>
</feature>
<dbReference type="Proteomes" id="UP000286715">
    <property type="component" value="Unassembled WGS sequence"/>
</dbReference>
<evidence type="ECO:0000313" key="10">
    <source>
        <dbReference type="Proteomes" id="UP000286715"/>
    </source>
</evidence>
<evidence type="ECO:0000256" key="3">
    <source>
        <dbReference type="ARBA" id="ARBA00022670"/>
    </source>
</evidence>
<dbReference type="AlphaFoldDB" id="A0A401XII2"/>
<reference evidence="9 10" key="1">
    <citation type="submission" date="2018-11" db="EMBL/GenBank/DDBJ databases">
        <title>Schleiferia aggregans sp. nov., a moderately thermophilic heterotrophic bacterium isolated from microbial mats at a terrestrial hot spring.</title>
        <authorList>
            <person name="Iino T."/>
            <person name="Ohkuma M."/>
            <person name="Haruta S."/>
        </authorList>
    </citation>
    <scope>NUCLEOTIDE SEQUENCE [LARGE SCALE GENOMIC DNA]</scope>
    <source>
        <strain evidence="9 10">LA</strain>
    </source>
</reference>
<evidence type="ECO:0000256" key="1">
    <source>
        <dbReference type="ARBA" id="ARBA00010233"/>
    </source>
</evidence>
<dbReference type="PANTHER" id="PTHR30237:SF2">
    <property type="entry name" value="MUREIN TETRAPEPTIDE CARBOXYPEPTIDASE"/>
    <property type="match status" value="1"/>
</dbReference>
<evidence type="ECO:0000256" key="4">
    <source>
        <dbReference type="ARBA" id="ARBA00022801"/>
    </source>
</evidence>